<dbReference type="RefSeq" id="XP_064706621.1">
    <property type="nucleotide sequence ID" value="XM_064845767.1"/>
</dbReference>
<dbReference type="GO" id="GO:0008270">
    <property type="term" value="F:zinc ion binding"/>
    <property type="evidence" value="ECO:0007669"/>
    <property type="project" value="UniProtKB-KW"/>
</dbReference>
<feature type="compositionally biased region" description="Basic and acidic residues" evidence="2">
    <location>
        <begin position="179"/>
        <end position="190"/>
    </location>
</feature>
<feature type="compositionally biased region" description="Basic and acidic residues" evidence="2">
    <location>
        <begin position="201"/>
        <end position="211"/>
    </location>
</feature>
<dbReference type="AlphaFoldDB" id="A0AAV9ND62"/>
<accession>A0AAV9ND62</accession>
<feature type="compositionally biased region" description="Acidic residues" evidence="2">
    <location>
        <begin position="89"/>
        <end position="98"/>
    </location>
</feature>
<proteinExistence type="predicted"/>
<name>A0AAV9ND62_9EURO</name>
<dbReference type="SMART" id="SM00355">
    <property type="entry name" value="ZnF_C2H2"/>
    <property type="match status" value="3"/>
</dbReference>
<comment type="caution">
    <text evidence="4">The sequence shown here is derived from an EMBL/GenBank/DDBJ whole genome shotgun (WGS) entry which is preliminary data.</text>
</comment>
<evidence type="ECO:0000259" key="3">
    <source>
        <dbReference type="PROSITE" id="PS50157"/>
    </source>
</evidence>
<dbReference type="SUPFAM" id="SSF57667">
    <property type="entry name" value="beta-beta-alpha zinc fingers"/>
    <property type="match status" value="1"/>
</dbReference>
<dbReference type="InterPro" id="IPR051061">
    <property type="entry name" value="Zinc_finger_trans_reg"/>
</dbReference>
<dbReference type="InterPro" id="IPR036236">
    <property type="entry name" value="Znf_C2H2_sf"/>
</dbReference>
<dbReference type="PANTHER" id="PTHR46179">
    <property type="entry name" value="ZINC FINGER PROTEIN"/>
    <property type="match status" value="1"/>
</dbReference>
<reference evidence="4 5" key="1">
    <citation type="submission" date="2023-08" db="EMBL/GenBank/DDBJ databases">
        <title>Black Yeasts Isolated from many extreme environments.</title>
        <authorList>
            <person name="Coleine C."/>
            <person name="Stajich J.E."/>
            <person name="Selbmann L."/>
        </authorList>
    </citation>
    <scope>NUCLEOTIDE SEQUENCE [LARGE SCALE GENOMIC DNA]</scope>
    <source>
        <strain evidence="4 5">CCFEE 5792</strain>
    </source>
</reference>
<keyword evidence="1" id="KW-0862">Zinc</keyword>
<dbReference type="InterPro" id="IPR013087">
    <property type="entry name" value="Znf_C2H2_type"/>
</dbReference>
<keyword evidence="1" id="KW-0479">Metal-binding</keyword>
<feature type="region of interest" description="Disordered" evidence="2">
    <location>
        <begin position="495"/>
        <end position="525"/>
    </location>
</feature>
<gene>
    <name evidence="4" type="ORF">LTR84_002153</name>
</gene>
<feature type="region of interest" description="Disordered" evidence="2">
    <location>
        <begin position="13"/>
        <end position="119"/>
    </location>
</feature>
<evidence type="ECO:0000256" key="1">
    <source>
        <dbReference type="PROSITE-ProRule" id="PRU00042"/>
    </source>
</evidence>
<feature type="compositionally biased region" description="Polar residues" evidence="2">
    <location>
        <begin position="159"/>
        <end position="175"/>
    </location>
</feature>
<feature type="compositionally biased region" description="Low complexity" evidence="2">
    <location>
        <begin position="314"/>
        <end position="349"/>
    </location>
</feature>
<keyword evidence="5" id="KW-1185">Reference proteome</keyword>
<dbReference type="PANTHER" id="PTHR46179:SF19">
    <property type="entry name" value="C2H2 FINGER DOMAIN TRANSCRIPTION FACTOR (EUROFUNG)-RELATED"/>
    <property type="match status" value="1"/>
</dbReference>
<feature type="compositionally biased region" description="Polar residues" evidence="2">
    <location>
        <begin position="254"/>
        <end position="264"/>
    </location>
</feature>
<feature type="compositionally biased region" description="Basic and acidic residues" evidence="2">
    <location>
        <begin position="495"/>
        <end position="504"/>
    </location>
</feature>
<evidence type="ECO:0000313" key="4">
    <source>
        <dbReference type="EMBL" id="KAK5053179.1"/>
    </source>
</evidence>
<feature type="compositionally biased region" description="Pro residues" evidence="2">
    <location>
        <begin position="38"/>
        <end position="47"/>
    </location>
</feature>
<feature type="region of interest" description="Disordered" evidence="2">
    <location>
        <begin position="139"/>
        <end position="365"/>
    </location>
</feature>
<organism evidence="4 5">
    <name type="scientific">Exophiala bonariae</name>
    <dbReference type="NCBI Taxonomy" id="1690606"/>
    <lineage>
        <taxon>Eukaryota</taxon>
        <taxon>Fungi</taxon>
        <taxon>Dikarya</taxon>
        <taxon>Ascomycota</taxon>
        <taxon>Pezizomycotina</taxon>
        <taxon>Eurotiomycetes</taxon>
        <taxon>Chaetothyriomycetidae</taxon>
        <taxon>Chaetothyriales</taxon>
        <taxon>Herpotrichiellaceae</taxon>
        <taxon>Exophiala</taxon>
    </lineage>
</organism>
<protein>
    <recommendedName>
        <fullName evidence="3">C2H2-type domain-containing protein</fullName>
    </recommendedName>
</protein>
<dbReference type="PROSITE" id="PS50157">
    <property type="entry name" value="ZINC_FINGER_C2H2_2"/>
    <property type="match status" value="1"/>
</dbReference>
<dbReference type="GO" id="GO:0006357">
    <property type="term" value="P:regulation of transcription by RNA polymerase II"/>
    <property type="evidence" value="ECO:0007669"/>
    <property type="project" value="TreeGrafter"/>
</dbReference>
<evidence type="ECO:0000256" key="2">
    <source>
        <dbReference type="SAM" id="MobiDB-lite"/>
    </source>
</evidence>
<dbReference type="Gene3D" id="3.30.160.60">
    <property type="entry name" value="Classic Zinc Finger"/>
    <property type="match status" value="1"/>
</dbReference>
<feature type="domain" description="C2H2-type" evidence="3">
    <location>
        <begin position="403"/>
        <end position="433"/>
    </location>
</feature>
<sequence length="525" mass="57826">MSLVQDHQVEEIDFDTDILGRSPPLSAIKPHLGLVEDSPPPLVPYDPTPESSELEEEDKAGEPRRQNNRPDIANHAGRHPLDSQSDSEGGSESEEIDEPSNPGPSHMRSQERAVQNVPPVMHMQSMVLVEGAPVVTRRDDFPMVDPPGPISASRRVHTPPTTLSLCETDTLQRSLSCPKPEDSRKKEFDLKPPPLALDSLHSPRELGRGDEDSIVTSPALGRFAIKPQNADPDAITLPALHRSPPRSSPAGSPDNRQTLPSIRNLTIPHFNDPASMSLAGLSPMRSPHMTETPVSYLHSPHQGPGMSPPEHPSRYASSSWRSSTRDSSISTCSEYATPSSVSTSTPGSSIHLTQSPATSYPGPLSTLPEQEVVKQLSQEEKPLQDSAMDSLDLQDNSLIPGPFRCTFPGCVAIPFQTQYLLSSHQNVHSNQRPHFCPVKGCPRGVGGQGFKRKNEMIRHGLVHTSPGYICPFCADQQHRYPRPDNLQRHVRVHHEDVDRDDPLLRDVLNQRPEGGNRGRRRRMNP</sequence>
<keyword evidence="1" id="KW-0863">Zinc-finger</keyword>
<dbReference type="GeneID" id="89970365"/>
<dbReference type="EMBL" id="JAVRRD010000012">
    <property type="protein sequence ID" value="KAK5053179.1"/>
    <property type="molecule type" value="Genomic_DNA"/>
</dbReference>
<dbReference type="Proteomes" id="UP001358417">
    <property type="component" value="Unassembled WGS sequence"/>
</dbReference>
<dbReference type="GO" id="GO:0005634">
    <property type="term" value="C:nucleus"/>
    <property type="evidence" value="ECO:0007669"/>
    <property type="project" value="TreeGrafter"/>
</dbReference>
<evidence type="ECO:0000313" key="5">
    <source>
        <dbReference type="Proteomes" id="UP001358417"/>
    </source>
</evidence>